<dbReference type="Proteomes" id="UP000646579">
    <property type="component" value="Unassembled WGS sequence"/>
</dbReference>
<proteinExistence type="predicted"/>
<name>A0A918RWN6_9HYPH</name>
<accession>A0A918RWN6</accession>
<evidence type="ECO:0000313" key="1">
    <source>
        <dbReference type="EMBL" id="GHA15389.1"/>
    </source>
</evidence>
<dbReference type="EMBL" id="BMZE01000001">
    <property type="protein sequence ID" value="GHA15389.1"/>
    <property type="molecule type" value="Genomic_DNA"/>
</dbReference>
<reference evidence="1" key="1">
    <citation type="journal article" date="2014" name="Int. J. Syst. Evol. Microbiol.">
        <title>Complete genome sequence of Corynebacterium casei LMG S-19264T (=DSM 44701T), isolated from a smear-ripened cheese.</title>
        <authorList>
            <consortium name="US DOE Joint Genome Institute (JGI-PGF)"/>
            <person name="Walter F."/>
            <person name="Albersmeier A."/>
            <person name="Kalinowski J."/>
            <person name="Ruckert C."/>
        </authorList>
    </citation>
    <scope>NUCLEOTIDE SEQUENCE</scope>
    <source>
        <strain evidence="1">KCTC 32437</strain>
    </source>
</reference>
<evidence type="ECO:0000313" key="2">
    <source>
        <dbReference type="Proteomes" id="UP000646579"/>
    </source>
</evidence>
<sequence length="83" mass="9016">MSALTAPNTAALSDEELLALAWAQSEGVYRPNCPQQLRTAHDLKDAGYLTDRTRPGNPYEFKITPAGADLVARETAEARTNGR</sequence>
<gene>
    <name evidence="1" type="ORF">GCM10007989_07700</name>
</gene>
<keyword evidence="2" id="KW-1185">Reference proteome</keyword>
<protein>
    <submittedName>
        <fullName evidence="1">Uncharacterized protein</fullName>
    </submittedName>
</protein>
<dbReference type="AlphaFoldDB" id="A0A918RWN6"/>
<reference evidence="1" key="2">
    <citation type="submission" date="2020-09" db="EMBL/GenBank/DDBJ databases">
        <authorList>
            <person name="Sun Q."/>
            <person name="Kim S."/>
        </authorList>
    </citation>
    <scope>NUCLEOTIDE SEQUENCE</scope>
    <source>
        <strain evidence="1">KCTC 32437</strain>
    </source>
</reference>
<organism evidence="1 2">
    <name type="scientific">Devosia pacifica</name>
    <dbReference type="NCBI Taxonomy" id="1335967"/>
    <lineage>
        <taxon>Bacteria</taxon>
        <taxon>Pseudomonadati</taxon>
        <taxon>Pseudomonadota</taxon>
        <taxon>Alphaproteobacteria</taxon>
        <taxon>Hyphomicrobiales</taxon>
        <taxon>Devosiaceae</taxon>
        <taxon>Devosia</taxon>
    </lineage>
</organism>
<dbReference type="RefSeq" id="WP_189423588.1">
    <property type="nucleotide sequence ID" value="NZ_BMZE01000001.1"/>
</dbReference>
<comment type="caution">
    <text evidence="1">The sequence shown here is derived from an EMBL/GenBank/DDBJ whole genome shotgun (WGS) entry which is preliminary data.</text>
</comment>